<name>D5BYV8_NITHN</name>
<keyword evidence="3" id="KW-1185">Reference proteome</keyword>
<dbReference type="RefSeq" id="WP_013032063.1">
    <property type="nucleotide sequence ID" value="NC_013960.1"/>
</dbReference>
<dbReference type="Proteomes" id="UP000001844">
    <property type="component" value="Chromosome"/>
</dbReference>
<evidence type="ECO:0008006" key="4">
    <source>
        <dbReference type="Google" id="ProtNLM"/>
    </source>
</evidence>
<dbReference type="AlphaFoldDB" id="D5BYV8"/>
<evidence type="ECO:0000313" key="2">
    <source>
        <dbReference type="EMBL" id="ADE14171.1"/>
    </source>
</evidence>
<feature type="transmembrane region" description="Helical" evidence="1">
    <location>
        <begin position="76"/>
        <end position="94"/>
    </location>
</feature>
<accession>D5BYV8</accession>
<sequence>MTPVIGDLIQGGVNAALDVVKSYFPPDMPPEEKARLERDLTQALAAHQLTQERERTQRHGADMASDSWLSKNIRPLVLVYLMIAWTVFSVLSISGGMVDAVYVGMLKEMLMAAFGFYFAGRSVEKITAILKERKVRS</sequence>
<proteinExistence type="predicted"/>
<dbReference type="KEGG" id="nhl:Nhal_0998"/>
<dbReference type="STRING" id="472759.Nhal_0998"/>
<dbReference type="HOGENOM" id="CLU_1863060_0_0_6"/>
<keyword evidence="1" id="KW-1133">Transmembrane helix</keyword>
<reference evidence="3" key="1">
    <citation type="submission" date="2010-04" db="EMBL/GenBank/DDBJ databases">
        <title>Complete genome sequence of Nitrosococcus halophilus Nc4, a salt-adapted, aerobic obligate ammonia-oxidizing sulfur purple bacterium.</title>
        <authorList>
            <consortium name="US DOE Joint Genome Institute"/>
            <person name="Campbell M.A."/>
            <person name="Malfatti S.A."/>
            <person name="Chain P.S.G."/>
            <person name="Heidelberg J.F."/>
            <person name="Ward B.B."/>
            <person name="Klotz M.G."/>
        </authorList>
    </citation>
    <scope>NUCLEOTIDE SEQUENCE [LARGE SCALE GENOMIC DNA]</scope>
    <source>
        <strain evidence="3">Nc4</strain>
    </source>
</reference>
<gene>
    <name evidence="2" type="ordered locus">Nhal_0998</name>
</gene>
<protein>
    <recommendedName>
        <fullName evidence="4">Holin of 3TMs, for gene-transfer release</fullName>
    </recommendedName>
</protein>
<dbReference type="EMBL" id="CP001798">
    <property type="protein sequence ID" value="ADE14171.1"/>
    <property type="molecule type" value="Genomic_DNA"/>
</dbReference>
<dbReference type="OrthoDB" id="9130887at2"/>
<dbReference type="eggNOG" id="ENOG5033H03">
    <property type="taxonomic scope" value="Bacteria"/>
</dbReference>
<keyword evidence="1" id="KW-0812">Transmembrane</keyword>
<evidence type="ECO:0000256" key="1">
    <source>
        <dbReference type="SAM" id="Phobius"/>
    </source>
</evidence>
<evidence type="ECO:0000313" key="3">
    <source>
        <dbReference type="Proteomes" id="UP000001844"/>
    </source>
</evidence>
<organism evidence="2 3">
    <name type="scientific">Nitrosococcus halophilus (strain Nc4)</name>
    <dbReference type="NCBI Taxonomy" id="472759"/>
    <lineage>
        <taxon>Bacteria</taxon>
        <taxon>Pseudomonadati</taxon>
        <taxon>Pseudomonadota</taxon>
        <taxon>Gammaproteobacteria</taxon>
        <taxon>Chromatiales</taxon>
        <taxon>Chromatiaceae</taxon>
        <taxon>Nitrosococcus</taxon>
    </lineage>
</organism>
<keyword evidence="1" id="KW-0472">Membrane</keyword>
<feature type="transmembrane region" description="Helical" evidence="1">
    <location>
        <begin position="100"/>
        <end position="119"/>
    </location>
</feature>